<dbReference type="Proteomes" id="UP001054945">
    <property type="component" value="Unassembled WGS sequence"/>
</dbReference>
<sequence>MNRARTPFLKESGNLSQRQSLFPTYPGQPENRQTSAKAPWDAYPGSRAQGPGFLGPGPQGSVPGPGKRGISHGLSLLRKSKLSKTEKVFRSSVK</sequence>
<comment type="caution">
    <text evidence="2">The sequence shown here is derived from an EMBL/GenBank/DDBJ whole genome shotgun (WGS) entry which is preliminary data.</text>
</comment>
<evidence type="ECO:0000313" key="2">
    <source>
        <dbReference type="EMBL" id="GIX70324.1"/>
    </source>
</evidence>
<evidence type="ECO:0000313" key="3">
    <source>
        <dbReference type="Proteomes" id="UP001054945"/>
    </source>
</evidence>
<feature type="region of interest" description="Disordered" evidence="1">
    <location>
        <begin position="1"/>
        <end position="94"/>
    </location>
</feature>
<dbReference type="EMBL" id="BPLR01002129">
    <property type="protein sequence ID" value="GIX70324.1"/>
    <property type="molecule type" value="Genomic_DNA"/>
</dbReference>
<protein>
    <submittedName>
        <fullName evidence="2">Uncharacterized protein</fullName>
    </submittedName>
</protein>
<accession>A0AAV4ME86</accession>
<dbReference type="AlphaFoldDB" id="A0AAV4ME86"/>
<feature type="compositionally biased region" description="Polar residues" evidence="1">
    <location>
        <begin position="13"/>
        <end position="22"/>
    </location>
</feature>
<name>A0AAV4ME86_CAEEX</name>
<proteinExistence type="predicted"/>
<organism evidence="2 3">
    <name type="scientific">Caerostris extrusa</name>
    <name type="common">Bark spider</name>
    <name type="synonym">Caerostris bankana</name>
    <dbReference type="NCBI Taxonomy" id="172846"/>
    <lineage>
        <taxon>Eukaryota</taxon>
        <taxon>Metazoa</taxon>
        <taxon>Ecdysozoa</taxon>
        <taxon>Arthropoda</taxon>
        <taxon>Chelicerata</taxon>
        <taxon>Arachnida</taxon>
        <taxon>Araneae</taxon>
        <taxon>Araneomorphae</taxon>
        <taxon>Entelegynae</taxon>
        <taxon>Araneoidea</taxon>
        <taxon>Araneidae</taxon>
        <taxon>Caerostris</taxon>
    </lineage>
</organism>
<reference evidence="2 3" key="1">
    <citation type="submission" date="2021-06" db="EMBL/GenBank/DDBJ databases">
        <title>Caerostris extrusa draft genome.</title>
        <authorList>
            <person name="Kono N."/>
            <person name="Arakawa K."/>
        </authorList>
    </citation>
    <scope>NUCLEOTIDE SEQUENCE [LARGE SCALE GENOMIC DNA]</scope>
</reference>
<keyword evidence="3" id="KW-1185">Reference proteome</keyword>
<evidence type="ECO:0000256" key="1">
    <source>
        <dbReference type="SAM" id="MobiDB-lite"/>
    </source>
</evidence>
<feature type="compositionally biased region" description="Basic and acidic residues" evidence="1">
    <location>
        <begin position="83"/>
        <end position="94"/>
    </location>
</feature>
<gene>
    <name evidence="2" type="ORF">CEXT_248511</name>
</gene>